<keyword evidence="2" id="KW-1185">Reference proteome</keyword>
<name>A0A4Y2J4D9_ARAVE</name>
<evidence type="ECO:0000313" key="2">
    <source>
        <dbReference type="Proteomes" id="UP000499080"/>
    </source>
</evidence>
<organism evidence="1 2">
    <name type="scientific">Araneus ventricosus</name>
    <name type="common">Orbweaver spider</name>
    <name type="synonym">Epeira ventricosa</name>
    <dbReference type="NCBI Taxonomy" id="182803"/>
    <lineage>
        <taxon>Eukaryota</taxon>
        <taxon>Metazoa</taxon>
        <taxon>Ecdysozoa</taxon>
        <taxon>Arthropoda</taxon>
        <taxon>Chelicerata</taxon>
        <taxon>Arachnida</taxon>
        <taxon>Araneae</taxon>
        <taxon>Araneomorphae</taxon>
        <taxon>Entelegynae</taxon>
        <taxon>Araneoidea</taxon>
        <taxon>Araneidae</taxon>
        <taxon>Araneus</taxon>
    </lineage>
</organism>
<sequence length="84" mass="9937">MEEASCTTAYTLPVQAILEEDLKQCENPHLTYEILVLRLLLKLNLPWSHVVETVRQEPFLLDGKLQDKLPKIWHRRKRPVTMEE</sequence>
<evidence type="ECO:0000313" key="1">
    <source>
        <dbReference type="EMBL" id="GBM84016.1"/>
    </source>
</evidence>
<gene>
    <name evidence="1" type="ORF">AVEN_110146_1</name>
</gene>
<dbReference type="EMBL" id="BGPR01003125">
    <property type="protein sequence ID" value="GBM84016.1"/>
    <property type="molecule type" value="Genomic_DNA"/>
</dbReference>
<protein>
    <submittedName>
        <fullName evidence="1">Uncharacterized protein</fullName>
    </submittedName>
</protein>
<dbReference type="Proteomes" id="UP000499080">
    <property type="component" value="Unassembled WGS sequence"/>
</dbReference>
<proteinExistence type="predicted"/>
<dbReference type="AlphaFoldDB" id="A0A4Y2J4D9"/>
<reference evidence="1 2" key="1">
    <citation type="journal article" date="2019" name="Sci. Rep.">
        <title>Orb-weaving spider Araneus ventricosus genome elucidates the spidroin gene catalogue.</title>
        <authorList>
            <person name="Kono N."/>
            <person name="Nakamura H."/>
            <person name="Ohtoshi R."/>
            <person name="Moran D.A.P."/>
            <person name="Shinohara A."/>
            <person name="Yoshida Y."/>
            <person name="Fujiwara M."/>
            <person name="Mori M."/>
            <person name="Tomita M."/>
            <person name="Arakawa K."/>
        </authorList>
    </citation>
    <scope>NUCLEOTIDE SEQUENCE [LARGE SCALE GENOMIC DNA]</scope>
</reference>
<comment type="caution">
    <text evidence="1">The sequence shown here is derived from an EMBL/GenBank/DDBJ whole genome shotgun (WGS) entry which is preliminary data.</text>
</comment>
<accession>A0A4Y2J4D9</accession>